<feature type="compositionally biased region" description="Polar residues" evidence="7">
    <location>
        <begin position="108"/>
        <end position="122"/>
    </location>
</feature>
<evidence type="ECO:0000259" key="8">
    <source>
        <dbReference type="Pfam" id="PF04082"/>
    </source>
</evidence>
<dbReference type="InterPro" id="IPR051615">
    <property type="entry name" value="Transcr_Regulatory_Elem"/>
</dbReference>
<dbReference type="HOGENOM" id="CLU_007003_6_0_1"/>
<dbReference type="InterPro" id="IPR007219">
    <property type="entry name" value="XnlR_reg_dom"/>
</dbReference>
<comment type="caution">
    <text evidence="9">The sequence shown here is derived from an EMBL/GenBank/DDBJ whole genome shotgun (WGS) entry which is preliminary data.</text>
</comment>
<evidence type="ECO:0000313" key="9">
    <source>
        <dbReference type="EMBL" id="EFE36856.1"/>
    </source>
</evidence>
<evidence type="ECO:0000256" key="7">
    <source>
        <dbReference type="SAM" id="MobiDB-lite"/>
    </source>
</evidence>
<organism evidence="9 10">
    <name type="scientific">Arthroderma benhamiae (strain ATCC MYA-4681 / CBS 112371)</name>
    <name type="common">Trichophyton mentagrophytes</name>
    <dbReference type="NCBI Taxonomy" id="663331"/>
    <lineage>
        <taxon>Eukaryota</taxon>
        <taxon>Fungi</taxon>
        <taxon>Dikarya</taxon>
        <taxon>Ascomycota</taxon>
        <taxon>Pezizomycotina</taxon>
        <taxon>Eurotiomycetes</taxon>
        <taxon>Eurotiomycetidae</taxon>
        <taxon>Onygenales</taxon>
        <taxon>Arthrodermataceae</taxon>
        <taxon>Trichophyton</taxon>
    </lineage>
</organism>
<evidence type="ECO:0000256" key="3">
    <source>
        <dbReference type="ARBA" id="ARBA00023015"/>
    </source>
</evidence>
<keyword evidence="3" id="KW-0805">Transcription regulation</keyword>
<reference evidence="10" key="1">
    <citation type="journal article" date="2011" name="Genome Biol.">
        <title>Comparative and functional genomics provide insights into the pathogenicity of dermatophytic fungi.</title>
        <authorList>
            <person name="Burmester A."/>
            <person name="Shelest E."/>
            <person name="Gloeckner G."/>
            <person name="Heddergott C."/>
            <person name="Schindler S."/>
            <person name="Staib P."/>
            <person name="Heidel A."/>
            <person name="Felder M."/>
            <person name="Petzold A."/>
            <person name="Szafranski K."/>
            <person name="Feuermann M."/>
            <person name="Pedruzzi I."/>
            <person name="Priebe S."/>
            <person name="Groth M."/>
            <person name="Winkler R."/>
            <person name="Li W."/>
            <person name="Kniemeyer O."/>
            <person name="Schroeckh V."/>
            <person name="Hertweck C."/>
            <person name="Hube B."/>
            <person name="White T.C."/>
            <person name="Platzer M."/>
            <person name="Guthke R."/>
            <person name="Heitman J."/>
            <person name="Woestemeyer J."/>
            <person name="Zipfel P.F."/>
            <person name="Monod M."/>
            <person name="Brakhage A.A."/>
        </authorList>
    </citation>
    <scope>NUCLEOTIDE SEQUENCE [LARGE SCALE GENOMIC DNA]</scope>
    <source>
        <strain evidence="10">ATCC MYA-4681 / CBS 112371</strain>
    </source>
</reference>
<protein>
    <submittedName>
        <fullName evidence="9">C6 transcription factor, putative</fullName>
    </submittedName>
</protein>
<sequence>MAEDTVTEGAAEASALQPQSYQAAKPKRGKGKDKEKKDKDDSTPPVKRRVMETPPAVLLALLSTILHTLVQAILTYDEEDVPDLVRQIRAAEDLEVVAESILKRQKQLGSAASDNKTASSGAESPFSDIPQFESELIGKISELRLDGAVKYVGGTSNLIFLPELSEDDEVYSEAESPGGKPDMEDGISSWTTVTENKELIRHLLTMYFTWHYAYFTTLSKELFYRDFIAGRPSQYCSALLVNAMLALGCHFSAWPASREDPNDSSTAGDHFFKEAKRLILENDEHTKAKLCTVQALALMSVREAGCGREGSGWVYSGMSFRMAYDLGLNVDSAGMGSYNLTAEDIDARRITFWGCFLFDKYVFFKPPVFLLHERLHERAYINISRCWSNYLGRQPQLCGPHITVPKFDVFPKEDSEIWSPYTDSGISDDYSQPSRTRAVALQISKLCEISNDLLGAFYNTGPSKQISKQEELRRLTQLHTRLEAWRKALPPEMEPKDGQLPQVLLMQYVIHQLPEIFPCSFINGFNSMFFQLLFIHLYRPFLKYTKSTSPLPAYVSPRKLCTQGASVISKLLRLYKRTYGLRQICNIAVYIAHSACTIHLLNLPDKSARRDIAHGLKHLEEISESWLCARRTLRILDLLSKRWKVELPEEALSVIERSRARFGSTSSWEQMQSPSSSGASPKLHDRVQASEQPMHTPTHEAAKSSTVSAVMSTQTTSHTSTYSAPVQIPQEDVTQLQSTVSTEQLPAEHEMPSESNESSAKQKLPTVPQPRMNTTPSLGNDIPIGLPQSPTFIDSDKLLQASQNWWLKDQNALALGMDNWSSSWGTPNEGPGNTMDYPTSGSNSIPQIEATDAYTTHAQQPMHIEGLLPTAAALGLSHPITSTGDYNSEFLASQSSPTHPNIANYMSQRADGEYSEQSDMFY</sequence>
<feature type="compositionally biased region" description="Low complexity" evidence="7">
    <location>
        <begin position="712"/>
        <end position="723"/>
    </location>
</feature>
<dbReference type="AlphaFoldDB" id="D4AJD3"/>
<keyword evidence="4" id="KW-0238">DNA-binding</keyword>
<keyword evidence="6" id="KW-0539">Nucleus</keyword>
<dbReference type="CDD" id="cd12148">
    <property type="entry name" value="fungal_TF_MHR"/>
    <property type="match status" value="1"/>
</dbReference>
<gene>
    <name evidence="9" type="ORF">ARB_04382</name>
</gene>
<feature type="region of interest" description="Disordered" evidence="7">
    <location>
        <begin position="108"/>
        <end position="127"/>
    </location>
</feature>
<dbReference type="RefSeq" id="XP_003017501.1">
    <property type="nucleotide sequence ID" value="XM_003017455.1"/>
</dbReference>
<feature type="compositionally biased region" description="Basic and acidic residues" evidence="7">
    <location>
        <begin position="32"/>
        <end position="42"/>
    </location>
</feature>
<proteinExistence type="predicted"/>
<dbReference type="eggNOG" id="ENOG502QTSE">
    <property type="taxonomic scope" value="Eukaryota"/>
</dbReference>
<keyword evidence="2" id="KW-0862">Zinc</keyword>
<evidence type="ECO:0000313" key="10">
    <source>
        <dbReference type="Proteomes" id="UP000008866"/>
    </source>
</evidence>
<dbReference type="PANTHER" id="PTHR31313">
    <property type="entry name" value="TY1 ENHANCER ACTIVATOR"/>
    <property type="match status" value="1"/>
</dbReference>
<name>D4AJD3_ARTBC</name>
<dbReference type="STRING" id="663331.D4AJD3"/>
<dbReference type="GeneID" id="9524611"/>
<keyword evidence="1" id="KW-0479">Metal-binding</keyword>
<dbReference type="EMBL" id="ABSU01000001">
    <property type="protein sequence ID" value="EFE36856.1"/>
    <property type="molecule type" value="Genomic_DNA"/>
</dbReference>
<evidence type="ECO:0000256" key="5">
    <source>
        <dbReference type="ARBA" id="ARBA00023163"/>
    </source>
</evidence>
<keyword evidence="10" id="KW-1185">Reference proteome</keyword>
<feature type="domain" description="Xylanolytic transcriptional activator regulatory" evidence="8">
    <location>
        <begin position="385"/>
        <end position="487"/>
    </location>
</feature>
<dbReference type="GO" id="GO:0008270">
    <property type="term" value="F:zinc ion binding"/>
    <property type="evidence" value="ECO:0007669"/>
    <property type="project" value="InterPro"/>
</dbReference>
<evidence type="ECO:0000256" key="6">
    <source>
        <dbReference type="ARBA" id="ARBA00023242"/>
    </source>
</evidence>
<feature type="domain" description="Xylanolytic transcriptional activator regulatory" evidence="8">
    <location>
        <begin position="204"/>
        <end position="363"/>
    </location>
</feature>
<dbReference type="GO" id="GO:0006351">
    <property type="term" value="P:DNA-templated transcription"/>
    <property type="evidence" value="ECO:0007669"/>
    <property type="project" value="InterPro"/>
</dbReference>
<dbReference type="PANTHER" id="PTHR31313:SF81">
    <property type="entry name" value="TY1 ENHANCER ACTIVATOR"/>
    <property type="match status" value="1"/>
</dbReference>
<feature type="compositionally biased region" description="Polar residues" evidence="7">
    <location>
        <begin position="732"/>
        <end position="744"/>
    </location>
</feature>
<evidence type="ECO:0000256" key="2">
    <source>
        <dbReference type="ARBA" id="ARBA00022833"/>
    </source>
</evidence>
<feature type="region of interest" description="Disordered" evidence="7">
    <location>
        <begin position="1"/>
        <end position="50"/>
    </location>
</feature>
<dbReference type="KEGG" id="abe:ARB_04382"/>
<dbReference type="Pfam" id="PF04082">
    <property type="entry name" value="Fungal_trans"/>
    <property type="match status" value="2"/>
</dbReference>
<keyword evidence="5" id="KW-0804">Transcription</keyword>
<dbReference type="GO" id="GO:0003677">
    <property type="term" value="F:DNA binding"/>
    <property type="evidence" value="ECO:0007669"/>
    <property type="project" value="UniProtKB-KW"/>
</dbReference>
<evidence type="ECO:0000256" key="1">
    <source>
        <dbReference type="ARBA" id="ARBA00022723"/>
    </source>
</evidence>
<evidence type="ECO:0000256" key="4">
    <source>
        <dbReference type="ARBA" id="ARBA00023125"/>
    </source>
</evidence>
<accession>D4AJD3</accession>
<feature type="region of interest" description="Disordered" evidence="7">
    <location>
        <begin position="663"/>
        <end position="783"/>
    </location>
</feature>
<dbReference type="Proteomes" id="UP000008866">
    <property type="component" value="Unassembled WGS sequence"/>
</dbReference>
<dbReference type="OMA" id="HERAYIN"/>
<feature type="compositionally biased region" description="Low complexity" evidence="7">
    <location>
        <begin position="664"/>
        <end position="677"/>
    </location>
</feature>